<keyword evidence="1" id="KW-0805">Transcription regulation</keyword>
<dbReference type="PANTHER" id="PTHR30055">
    <property type="entry name" value="HTH-TYPE TRANSCRIPTIONAL REGULATOR RUTR"/>
    <property type="match status" value="1"/>
</dbReference>
<dbReference type="InterPro" id="IPR050109">
    <property type="entry name" value="HTH-type_TetR-like_transc_reg"/>
</dbReference>
<dbReference type="InterPro" id="IPR001647">
    <property type="entry name" value="HTH_TetR"/>
</dbReference>
<gene>
    <name evidence="6" type="ORF">F3087_18625</name>
</gene>
<dbReference type="PROSITE" id="PS50977">
    <property type="entry name" value="HTH_TETR_2"/>
    <property type="match status" value="1"/>
</dbReference>
<evidence type="ECO:0000256" key="2">
    <source>
        <dbReference type="ARBA" id="ARBA00023125"/>
    </source>
</evidence>
<evidence type="ECO:0000259" key="5">
    <source>
        <dbReference type="PROSITE" id="PS50977"/>
    </source>
</evidence>
<dbReference type="Proteomes" id="UP000323876">
    <property type="component" value="Unassembled WGS sequence"/>
</dbReference>
<dbReference type="EMBL" id="VXLC01000006">
    <property type="protein sequence ID" value="KAA8887670.1"/>
    <property type="molecule type" value="Genomic_DNA"/>
</dbReference>
<dbReference type="Gene3D" id="1.10.357.10">
    <property type="entry name" value="Tetracycline Repressor, domain 2"/>
    <property type="match status" value="1"/>
</dbReference>
<accession>A0A5N0EFT0</accession>
<reference evidence="6 7" key="1">
    <citation type="submission" date="2019-09" db="EMBL/GenBank/DDBJ databases">
        <authorList>
            <person name="Wang X."/>
        </authorList>
    </citation>
    <scope>NUCLEOTIDE SEQUENCE [LARGE SCALE GENOMIC DNA]</scope>
    <source>
        <strain evidence="6 7">CICC 11023</strain>
    </source>
</reference>
<dbReference type="GO" id="GO:0000976">
    <property type="term" value="F:transcription cis-regulatory region binding"/>
    <property type="evidence" value="ECO:0007669"/>
    <property type="project" value="TreeGrafter"/>
</dbReference>
<dbReference type="Pfam" id="PF00440">
    <property type="entry name" value="TetR_N"/>
    <property type="match status" value="1"/>
</dbReference>
<proteinExistence type="predicted"/>
<dbReference type="OrthoDB" id="6077212at2"/>
<evidence type="ECO:0000313" key="7">
    <source>
        <dbReference type="Proteomes" id="UP000323876"/>
    </source>
</evidence>
<sequence length="213" mass="22672">MKQSLAALLTAGILGNADERADRTETRILDAAVVEAAATGISRLKIDAVARRAGVNRATVYRRFTDLDGLFEAVVMREGRRMADTVLGAVDGVVGHPARLVEGFVACMRMAREHPVIARAAALEPDRLVAAGLADDAALLRLGSALVADHIRMAQINGLATHLDPDETGQSIAMLFAACVLMPTEQGIDLRTDESVRAYAQRTVAPMVFGPSK</sequence>
<keyword evidence="3" id="KW-0804">Transcription</keyword>
<dbReference type="RefSeq" id="WP_150403240.1">
    <property type="nucleotide sequence ID" value="NZ_VXLC01000006.1"/>
</dbReference>
<evidence type="ECO:0000256" key="3">
    <source>
        <dbReference type="ARBA" id="ARBA00023163"/>
    </source>
</evidence>
<dbReference type="SUPFAM" id="SSF46689">
    <property type="entry name" value="Homeodomain-like"/>
    <property type="match status" value="1"/>
</dbReference>
<dbReference type="GO" id="GO:0003700">
    <property type="term" value="F:DNA-binding transcription factor activity"/>
    <property type="evidence" value="ECO:0007669"/>
    <property type="project" value="TreeGrafter"/>
</dbReference>
<protein>
    <submittedName>
        <fullName evidence="6">TetR/AcrR family transcriptional regulator</fullName>
    </submittedName>
</protein>
<dbReference type="PANTHER" id="PTHR30055:SF234">
    <property type="entry name" value="HTH-TYPE TRANSCRIPTIONAL REGULATOR BETI"/>
    <property type="match status" value="1"/>
</dbReference>
<evidence type="ECO:0000313" key="6">
    <source>
        <dbReference type="EMBL" id="KAA8887670.1"/>
    </source>
</evidence>
<dbReference type="InterPro" id="IPR009057">
    <property type="entry name" value="Homeodomain-like_sf"/>
</dbReference>
<name>A0A5N0EFT0_9NOCA</name>
<dbReference type="AlphaFoldDB" id="A0A5N0EFT0"/>
<organism evidence="6 7">
    <name type="scientific">Nocardia colli</name>
    <dbReference type="NCBI Taxonomy" id="2545717"/>
    <lineage>
        <taxon>Bacteria</taxon>
        <taxon>Bacillati</taxon>
        <taxon>Actinomycetota</taxon>
        <taxon>Actinomycetes</taxon>
        <taxon>Mycobacteriales</taxon>
        <taxon>Nocardiaceae</taxon>
        <taxon>Nocardia</taxon>
    </lineage>
</organism>
<feature type="DNA-binding region" description="H-T-H motif" evidence="4">
    <location>
        <begin position="45"/>
        <end position="64"/>
    </location>
</feature>
<feature type="domain" description="HTH tetR-type" evidence="5">
    <location>
        <begin position="22"/>
        <end position="82"/>
    </location>
</feature>
<keyword evidence="2 4" id="KW-0238">DNA-binding</keyword>
<keyword evidence="7" id="KW-1185">Reference proteome</keyword>
<evidence type="ECO:0000256" key="4">
    <source>
        <dbReference type="PROSITE-ProRule" id="PRU00335"/>
    </source>
</evidence>
<comment type="caution">
    <text evidence="6">The sequence shown here is derived from an EMBL/GenBank/DDBJ whole genome shotgun (WGS) entry which is preliminary data.</text>
</comment>
<evidence type="ECO:0000256" key="1">
    <source>
        <dbReference type="ARBA" id="ARBA00023015"/>
    </source>
</evidence>